<proteinExistence type="predicted"/>
<comment type="caution">
    <text evidence="1">The sequence shown here is derived from an EMBL/GenBank/DDBJ whole genome shotgun (WGS) entry which is preliminary data.</text>
</comment>
<gene>
    <name evidence="1" type="ORF">LQ327_01060</name>
</gene>
<sequence>MVPGTATGCCLVDERELVRAQAAVGLASDGELVATSHRVLFEPWSLGLVDWLLQYGCAVSDGSPVYIVGTHPGGAECTGRGAGEIVGARPISAAPWTSTPTLGIEKSDGTEAVFGVAGSGPSQSHRAARDELLAVIAGTFLGSQVRQRKS</sequence>
<keyword evidence="2" id="KW-1185">Reference proteome</keyword>
<dbReference type="Proteomes" id="UP001199469">
    <property type="component" value="Unassembled WGS sequence"/>
</dbReference>
<dbReference type="RefSeq" id="WP_230729671.1">
    <property type="nucleotide sequence ID" value="NZ_JAJNDB010000001.1"/>
</dbReference>
<accession>A0ABS8P4I8</accession>
<dbReference type="EMBL" id="JAJNDB010000001">
    <property type="protein sequence ID" value="MCD2191979.1"/>
    <property type="molecule type" value="Genomic_DNA"/>
</dbReference>
<evidence type="ECO:0000313" key="1">
    <source>
        <dbReference type="EMBL" id="MCD2191979.1"/>
    </source>
</evidence>
<organism evidence="1 2">
    <name type="scientific">Actinomycetospora endophytica</name>
    <dbReference type="NCBI Taxonomy" id="2291215"/>
    <lineage>
        <taxon>Bacteria</taxon>
        <taxon>Bacillati</taxon>
        <taxon>Actinomycetota</taxon>
        <taxon>Actinomycetes</taxon>
        <taxon>Pseudonocardiales</taxon>
        <taxon>Pseudonocardiaceae</taxon>
        <taxon>Actinomycetospora</taxon>
    </lineage>
</organism>
<name>A0ABS8P4I8_9PSEU</name>
<evidence type="ECO:0000313" key="2">
    <source>
        <dbReference type="Proteomes" id="UP001199469"/>
    </source>
</evidence>
<reference evidence="1 2" key="1">
    <citation type="submission" date="2021-11" db="EMBL/GenBank/DDBJ databases">
        <title>Draft genome sequence of Actinomycetospora sp. SF1 isolated from the rhizosphere soil.</title>
        <authorList>
            <person name="Duangmal K."/>
            <person name="Chantavorakit T."/>
        </authorList>
    </citation>
    <scope>NUCLEOTIDE SEQUENCE [LARGE SCALE GENOMIC DNA]</scope>
    <source>
        <strain evidence="1 2">TBRC 5722</strain>
    </source>
</reference>
<protein>
    <submittedName>
        <fullName evidence="1">Uncharacterized protein</fullName>
    </submittedName>
</protein>